<dbReference type="Proteomes" id="UP000631114">
    <property type="component" value="Unassembled WGS sequence"/>
</dbReference>
<keyword evidence="3" id="KW-1185">Reference proteome</keyword>
<dbReference type="EMBL" id="JADFTS010000004">
    <property type="protein sequence ID" value="KAF9609238.1"/>
    <property type="molecule type" value="Genomic_DNA"/>
</dbReference>
<dbReference type="AlphaFoldDB" id="A0A835I4Y8"/>
<feature type="compositionally biased region" description="Pro residues" evidence="1">
    <location>
        <begin position="243"/>
        <end position="261"/>
    </location>
</feature>
<sequence>MKEFDTGMDPHNIQLNSVPLWFSFEGLHFDHCSQEAIKEISSSAGRFLKVDPPDGFPRLRKGYRARIDINVEEPIILGIEASTLTGEYVYVKFKPDKLSHPFCIKCLKTRHRSIACHDPPYVHPVGTLMAAQTPLAVVPEEQIGSGYSDFDDQETYDMLIVQTLSGNHNTIPVNLQGSEAIHVAPSLTNQVSREPSPLSHTKIYAQSNLPKDFPYGPGAPSPQVDLAPNKIPEVSPLDLTPIPTNPNPPTTPNPPTNPPEIPAHHHHPPPHFGTNSNPITINTSNNTPTFQPPPNNNPQHYLPPSTTMIPSLPNHQPSPTTGLLPPPHQLSLISNGKQPAHSQFTPRASETNKKHKPHTQLSPYITRSSASINQPIHNYNPQPSYINHDTNPTLLEQHNFTSSSLLNFVNSSFMSRYLSALSYTNSNLAPFPPGFESIRIEEQLHATGVQDIGHYFTGTTTGEIHNLQLVSPMLTGPPNFLQTNLEDQQVPYSTNYMTRTPNEITQQ</sequence>
<evidence type="ECO:0008006" key="4">
    <source>
        <dbReference type="Google" id="ProtNLM"/>
    </source>
</evidence>
<organism evidence="2 3">
    <name type="scientific">Coptis chinensis</name>
    <dbReference type="NCBI Taxonomy" id="261450"/>
    <lineage>
        <taxon>Eukaryota</taxon>
        <taxon>Viridiplantae</taxon>
        <taxon>Streptophyta</taxon>
        <taxon>Embryophyta</taxon>
        <taxon>Tracheophyta</taxon>
        <taxon>Spermatophyta</taxon>
        <taxon>Magnoliopsida</taxon>
        <taxon>Ranunculales</taxon>
        <taxon>Ranunculaceae</taxon>
        <taxon>Coptidoideae</taxon>
        <taxon>Coptis</taxon>
    </lineage>
</organism>
<evidence type="ECO:0000313" key="3">
    <source>
        <dbReference type="Proteomes" id="UP000631114"/>
    </source>
</evidence>
<reference evidence="2 3" key="1">
    <citation type="submission" date="2020-10" db="EMBL/GenBank/DDBJ databases">
        <title>The Coptis chinensis genome and diversification of protoberbering-type alkaloids.</title>
        <authorList>
            <person name="Wang B."/>
            <person name="Shu S."/>
            <person name="Song C."/>
            <person name="Liu Y."/>
        </authorList>
    </citation>
    <scope>NUCLEOTIDE SEQUENCE [LARGE SCALE GENOMIC DNA]</scope>
    <source>
        <strain evidence="2">HL-2020</strain>
        <tissue evidence="2">Leaf</tissue>
    </source>
</reference>
<name>A0A835I4Y8_9MAGN</name>
<feature type="region of interest" description="Disordered" evidence="1">
    <location>
        <begin position="209"/>
        <end position="362"/>
    </location>
</feature>
<gene>
    <name evidence="2" type="ORF">IFM89_014432</name>
</gene>
<evidence type="ECO:0000313" key="2">
    <source>
        <dbReference type="EMBL" id="KAF9609238.1"/>
    </source>
</evidence>
<proteinExistence type="predicted"/>
<accession>A0A835I4Y8</accession>
<feature type="compositionally biased region" description="Polar residues" evidence="1">
    <location>
        <begin position="331"/>
        <end position="349"/>
    </location>
</feature>
<dbReference type="OrthoDB" id="686405at2759"/>
<comment type="caution">
    <text evidence="2">The sequence shown here is derived from an EMBL/GenBank/DDBJ whole genome shotgun (WGS) entry which is preliminary data.</text>
</comment>
<feature type="compositionally biased region" description="Polar residues" evidence="1">
    <location>
        <begin position="304"/>
        <end position="321"/>
    </location>
</feature>
<feature type="compositionally biased region" description="Low complexity" evidence="1">
    <location>
        <begin position="274"/>
        <end position="289"/>
    </location>
</feature>
<evidence type="ECO:0000256" key="1">
    <source>
        <dbReference type="SAM" id="MobiDB-lite"/>
    </source>
</evidence>
<protein>
    <recommendedName>
        <fullName evidence="4">DUF4283 domain-containing protein</fullName>
    </recommendedName>
</protein>